<feature type="region of interest" description="Disordered" evidence="1">
    <location>
        <begin position="38"/>
        <end position="60"/>
    </location>
</feature>
<sequence length="143" mass="15712">ATNNLNKDDSLDVPSNYQTVQPLVSTISHEFHIPSISQSSLEQDIPSSAQDNLQNTSSTSQSINLSSILQSIRTRRKSSTRLGVQLNDARQSFEKITEKNAEAMMMLAEAMKLQAEALVQLGQAIDKLANKATCSNNIVTNEY</sequence>
<dbReference type="AlphaFoldDB" id="A0A3L8DDU1"/>
<proteinExistence type="predicted"/>
<accession>A0A3L8DDU1</accession>
<dbReference type="EMBL" id="QOIP01000009">
    <property type="protein sequence ID" value="RLU18342.1"/>
    <property type="molecule type" value="Genomic_DNA"/>
</dbReference>
<feature type="non-terminal residue" evidence="2">
    <location>
        <position position="1"/>
    </location>
</feature>
<feature type="compositionally biased region" description="Polar residues" evidence="1">
    <location>
        <begin position="38"/>
        <end position="51"/>
    </location>
</feature>
<evidence type="ECO:0000313" key="2">
    <source>
        <dbReference type="EMBL" id="RLU18342.1"/>
    </source>
</evidence>
<organism evidence="2">
    <name type="scientific">Ooceraea biroi</name>
    <name type="common">Clonal raider ant</name>
    <name type="synonym">Cerapachys biroi</name>
    <dbReference type="NCBI Taxonomy" id="2015173"/>
    <lineage>
        <taxon>Eukaryota</taxon>
        <taxon>Metazoa</taxon>
        <taxon>Ecdysozoa</taxon>
        <taxon>Arthropoda</taxon>
        <taxon>Hexapoda</taxon>
        <taxon>Insecta</taxon>
        <taxon>Pterygota</taxon>
        <taxon>Neoptera</taxon>
        <taxon>Endopterygota</taxon>
        <taxon>Hymenoptera</taxon>
        <taxon>Apocrita</taxon>
        <taxon>Aculeata</taxon>
        <taxon>Formicoidea</taxon>
        <taxon>Formicidae</taxon>
        <taxon>Dorylinae</taxon>
        <taxon>Ooceraea</taxon>
    </lineage>
</organism>
<protein>
    <submittedName>
        <fullName evidence="2">Uncharacterized protein</fullName>
    </submittedName>
</protein>
<evidence type="ECO:0000256" key="1">
    <source>
        <dbReference type="SAM" id="MobiDB-lite"/>
    </source>
</evidence>
<name>A0A3L8DDU1_OOCBI</name>
<gene>
    <name evidence="2" type="ORF">DMN91_008699</name>
</gene>
<comment type="caution">
    <text evidence="2">The sequence shown here is derived from an EMBL/GenBank/DDBJ whole genome shotgun (WGS) entry which is preliminary data.</text>
</comment>
<reference evidence="2" key="2">
    <citation type="submission" date="2018-07" db="EMBL/GenBank/DDBJ databases">
        <authorList>
            <person name="Mckenzie S.K."/>
            <person name="Kronauer D.J.C."/>
        </authorList>
    </citation>
    <scope>NUCLEOTIDE SEQUENCE</scope>
    <source>
        <strain evidence="2">Clonal line C1</strain>
    </source>
</reference>
<reference evidence="2" key="1">
    <citation type="journal article" date="2018" name="Genome Res.">
        <title>The genomic architecture and molecular evolution of ant odorant receptors.</title>
        <authorList>
            <person name="McKenzie S.K."/>
            <person name="Kronauer D.J.C."/>
        </authorList>
    </citation>
    <scope>NUCLEOTIDE SEQUENCE [LARGE SCALE GENOMIC DNA]</scope>
    <source>
        <strain evidence="2">Clonal line C1</strain>
    </source>
</reference>
<dbReference type="Proteomes" id="UP000279307">
    <property type="component" value="Chromosome 9"/>
</dbReference>